<comment type="caution">
    <text evidence="13">The sequence shown here is derived from an EMBL/GenBank/DDBJ whole genome shotgun (WGS) entry which is preliminary data.</text>
</comment>
<keyword evidence="6 8" id="KW-0472">Membrane</keyword>
<accession>A0A4R0NDN2</accession>
<dbReference type="AlphaFoldDB" id="A0A4R0NDN2"/>
<evidence type="ECO:0000256" key="1">
    <source>
        <dbReference type="ARBA" id="ARBA00004571"/>
    </source>
</evidence>
<evidence type="ECO:0000256" key="4">
    <source>
        <dbReference type="ARBA" id="ARBA00022692"/>
    </source>
</evidence>
<evidence type="ECO:0000259" key="12">
    <source>
        <dbReference type="Pfam" id="PF07715"/>
    </source>
</evidence>
<dbReference type="InterPro" id="IPR000531">
    <property type="entry name" value="Beta-barrel_TonB"/>
</dbReference>
<dbReference type="Pfam" id="PF00593">
    <property type="entry name" value="TonB_dep_Rec_b-barrel"/>
    <property type="match status" value="1"/>
</dbReference>
<evidence type="ECO:0000313" key="13">
    <source>
        <dbReference type="EMBL" id="TCC96624.1"/>
    </source>
</evidence>
<evidence type="ECO:0000256" key="9">
    <source>
        <dbReference type="RuleBase" id="RU003357"/>
    </source>
</evidence>
<dbReference type="Gene3D" id="2.170.130.10">
    <property type="entry name" value="TonB-dependent receptor, plug domain"/>
    <property type="match status" value="1"/>
</dbReference>
<reference evidence="13 14" key="1">
    <citation type="submission" date="2019-02" db="EMBL/GenBank/DDBJ databases">
        <title>Pedobacter sp. RP-3-8 sp. nov., isolated from Arctic soil.</title>
        <authorList>
            <person name="Dahal R.H."/>
        </authorList>
    </citation>
    <scope>NUCLEOTIDE SEQUENCE [LARGE SCALE GENOMIC DNA]</scope>
    <source>
        <strain evidence="13 14">RP-3-8</strain>
    </source>
</reference>
<organism evidence="13 14">
    <name type="scientific">Pedobacter hiemivivus</name>
    <dbReference type="NCBI Taxonomy" id="2530454"/>
    <lineage>
        <taxon>Bacteria</taxon>
        <taxon>Pseudomonadati</taxon>
        <taxon>Bacteroidota</taxon>
        <taxon>Sphingobacteriia</taxon>
        <taxon>Sphingobacteriales</taxon>
        <taxon>Sphingobacteriaceae</taxon>
        <taxon>Pedobacter</taxon>
    </lineage>
</organism>
<dbReference type="PANTHER" id="PTHR40980:SF4">
    <property type="entry name" value="TONB-DEPENDENT RECEPTOR-LIKE BETA-BARREL DOMAIN-CONTAINING PROTEIN"/>
    <property type="match status" value="1"/>
</dbReference>
<dbReference type="InterPro" id="IPR039426">
    <property type="entry name" value="TonB-dep_rcpt-like"/>
</dbReference>
<feature type="domain" description="TonB-dependent receptor plug" evidence="12">
    <location>
        <begin position="136"/>
        <end position="240"/>
    </location>
</feature>
<dbReference type="InterPro" id="IPR008969">
    <property type="entry name" value="CarboxyPept-like_regulatory"/>
</dbReference>
<dbReference type="SUPFAM" id="SSF56935">
    <property type="entry name" value="Porins"/>
    <property type="match status" value="1"/>
</dbReference>
<evidence type="ECO:0000256" key="7">
    <source>
        <dbReference type="ARBA" id="ARBA00023237"/>
    </source>
</evidence>
<keyword evidence="5 9" id="KW-0798">TonB box</keyword>
<feature type="chain" id="PRO_5020486228" evidence="10">
    <location>
        <begin position="30"/>
        <end position="943"/>
    </location>
</feature>
<feature type="domain" description="TonB-dependent receptor-like beta-barrel" evidence="11">
    <location>
        <begin position="441"/>
        <end position="910"/>
    </location>
</feature>
<gene>
    <name evidence="13" type="ORF">EZ444_11680</name>
</gene>
<keyword evidence="13" id="KW-0675">Receptor</keyword>
<dbReference type="Gene3D" id="2.40.170.20">
    <property type="entry name" value="TonB-dependent receptor, beta-barrel domain"/>
    <property type="match status" value="1"/>
</dbReference>
<name>A0A4R0NDN2_9SPHI</name>
<dbReference type="EMBL" id="SJSM01000005">
    <property type="protein sequence ID" value="TCC96624.1"/>
    <property type="molecule type" value="Genomic_DNA"/>
</dbReference>
<protein>
    <submittedName>
        <fullName evidence="13">TonB-dependent receptor</fullName>
    </submittedName>
</protein>
<evidence type="ECO:0000313" key="14">
    <source>
        <dbReference type="Proteomes" id="UP000291117"/>
    </source>
</evidence>
<dbReference type="InterPro" id="IPR012910">
    <property type="entry name" value="Plug_dom"/>
</dbReference>
<dbReference type="Pfam" id="PF13620">
    <property type="entry name" value="CarboxypepD_reg"/>
    <property type="match status" value="1"/>
</dbReference>
<dbReference type="Pfam" id="PF07715">
    <property type="entry name" value="Plug"/>
    <property type="match status" value="1"/>
</dbReference>
<keyword evidence="10" id="KW-0732">Signal</keyword>
<proteinExistence type="inferred from homology"/>
<dbReference type="GO" id="GO:0009279">
    <property type="term" value="C:cell outer membrane"/>
    <property type="evidence" value="ECO:0007669"/>
    <property type="project" value="UniProtKB-SubCell"/>
</dbReference>
<dbReference type="Gene3D" id="2.60.40.1120">
    <property type="entry name" value="Carboxypeptidase-like, regulatory domain"/>
    <property type="match status" value="1"/>
</dbReference>
<evidence type="ECO:0000256" key="2">
    <source>
        <dbReference type="ARBA" id="ARBA00022448"/>
    </source>
</evidence>
<dbReference type="OrthoDB" id="8727862at2"/>
<keyword evidence="3 8" id="KW-1134">Transmembrane beta strand</keyword>
<comment type="subcellular location">
    <subcellularLocation>
        <location evidence="1 8">Cell outer membrane</location>
        <topology evidence="1 8">Multi-pass membrane protein</topology>
    </subcellularLocation>
</comment>
<evidence type="ECO:0000256" key="5">
    <source>
        <dbReference type="ARBA" id="ARBA00023077"/>
    </source>
</evidence>
<keyword evidence="4 8" id="KW-0812">Transmembrane</keyword>
<evidence type="ECO:0000256" key="10">
    <source>
        <dbReference type="SAM" id="SignalP"/>
    </source>
</evidence>
<keyword evidence="2 8" id="KW-0813">Transport</keyword>
<dbReference type="NCBIfam" id="TIGR01782">
    <property type="entry name" value="TonB-Xanth-Caul"/>
    <property type="match status" value="1"/>
</dbReference>
<keyword evidence="7 8" id="KW-0998">Cell outer membrane</keyword>
<feature type="signal peptide" evidence="10">
    <location>
        <begin position="1"/>
        <end position="29"/>
    </location>
</feature>
<sequence>MKKSIFKSYLMWILVVIISAAGINFPAQAQTTGNIRGKVIDEQGGALPGASVKIKGSNKGTSSSTTGDFQLNDLKPGSYVVTVFYMGFSPVETNVELKAGQTLVQNIRLVTSSVALKGVTVSGVMEGQQKALNQQRNADNIKQVISADLMGRFPDLNVAESLQRLPGVTIGREQGEGSTVQLRGTPGGYTNININGEQIMGTQELGQRNAQLDLIPANVLASMEVVKTLTPDLDGDAISGAINLKTPTAISLKPQLSVDLGGGYNKLRDNSNGIGNISFGRRYGATEDMPNGKLGVTVSGSYYKTNNGYDEINAQAWQLKDFADGKGGIYFPTDIRLVYLENERTRMGATTTLDYSFSPTTSIVANLTFNSLDNDATRYRKRTRMQTANTTFANGVYTTTRGRGYNEVLDRQMRNNNINFSLEGETMLSKVKLDGGIFITGSNFDQRAAAYNYITGNVPLTITNISGDYIQATGSTDAKNNAALYNYNTIEANDFKTEGRNFVARVNLTYPYKIGDNDAYFKMGAKVKRMSNKRFRPLSTFVANYSGPAGVGNLNNFKGDSEVSADFLDNNISFGLGVDKDATIGFFHGNPSYFTQNADQKQISIDSYFYDAEENVVAGYLMNRIQFKRLMLLGGLRVERTDVDYDAKLVNQDGDGKLTSSVPVNSKYNYTKFLPNLQGKYDLTKNMVARGAVSFGYSRPNFNDLVPSRVVSILNRTLTDGNPDLKPAFATNYDFSIEQYLSNLGILSVGAFYKHINKFQYNSVVTLAGTEFPDAAAYKDYLYYKTYNGDLAKVIGVEVNAQTNLTFLPGILKGISLYANYTYTHSRADALGRKKLRLPGQADHTANGSISYTLKGFTLQGNLNYNGAYTSTLGTDDATDVIRAARYQVDVNASFRITKGLTIYAEGVNLTNEPQVEYFGERSRIFTKTFYDYSARAGLKYRY</sequence>
<dbReference type="PANTHER" id="PTHR40980">
    <property type="entry name" value="PLUG DOMAIN-CONTAINING PROTEIN"/>
    <property type="match status" value="1"/>
</dbReference>
<evidence type="ECO:0000256" key="3">
    <source>
        <dbReference type="ARBA" id="ARBA00022452"/>
    </source>
</evidence>
<dbReference type="PROSITE" id="PS52016">
    <property type="entry name" value="TONB_DEPENDENT_REC_3"/>
    <property type="match status" value="1"/>
</dbReference>
<evidence type="ECO:0000256" key="6">
    <source>
        <dbReference type="ARBA" id="ARBA00023136"/>
    </source>
</evidence>
<dbReference type="RefSeq" id="WP_131608972.1">
    <property type="nucleotide sequence ID" value="NZ_SJSM01000005.1"/>
</dbReference>
<dbReference type="SUPFAM" id="SSF49464">
    <property type="entry name" value="Carboxypeptidase regulatory domain-like"/>
    <property type="match status" value="1"/>
</dbReference>
<comment type="similarity">
    <text evidence="8 9">Belongs to the TonB-dependent receptor family.</text>
</comment>
<dbReference type="InterPro" id="IPR010104">
    <property type="entry name" value="TonB_rcpt_bac"/>
</dbReference>
<evidence type="ECO:0000259" key="11">
    <source>
        <dbReference type="Pfam" id="PF00593"/>
    </source>
</evidence>
<keyword evidence="14" id="KW-1185">Reference proteome</keyword>
<dbReference type="Proteomes" id="UP000291117">
    <property type="component" value="Unassembled WGS sequence"/>
</dbReference>
<dbReference type="InterPro" id="IPR037066">
    <property type="entry name" value="Plug_dom_sf"/>
</dbReference>
<dbReference type="InterPro" id="IPR036942">
    <property type="entry name" value="Beta-barrel_TonB_sf"/>
</dbReference>
<evidence type="ECO:0000256" key="8">
    <source>
        <dbReference type="PROSITE-ProRule" id="PRU01360"/>
    </source>
</evidence>